<evidence type="ECO:0000313" key="3">
    <source>
        <dbReference type="Proteomes" id="UP000015105"/>
    </source>
</evidence>
<evidence type="ECO:0000313" key="2">
    <source>
        <dbReference type="EnsemblPlants" id="AET2Gv20675000.2"/>
    </source>
</evidence>
<reference evidence="3" key="1">
    <citation type="journal article" date="2014" name="Science">
        <title>Ancient hybridizations among the ancestral genomes of bread wheat.</title>
        <authorList>
            <consortium name="International Wheat Genome Sequencing Consortium,"/>
            <person name="Marcussen T."/>
            <person name="Sandve S.R."/>
            <person name="Heier L."/>
            <person name="Spannagl M."/>
            <person name="Pfeifer M."/>
            <person name="Jakobsen K.S."/>
            <person name="Wulff B.B."/>
            <person name="Steuernagel B."/>
            <person name="Mayer K.F."/>
            <person name="Olsen O.A."/>
        </authorList>
    </citation>
    <scope>NUCLEOTIDE SEQUENCE [LARGE SCALE GENOMIC DNA]</scope>
    <source>
        <strain evidence="3">cv. AL8/78</strain>
    </source>
</reference>
<reference evidence="2" key="3">
    <citation type="journal article" date="2017" name="Nature">
        <title>Genome sequence of the progenitor of the wheat D genome Aegilops tauschii.</title>
        <authorList>
            <person name="Luo M.C."/>
            <person name="Gu Y.Q."/>
            <person name="Puiu D."/>
            <person name="Wang H."/>
            <person name="Twardziok S.O."/>
            <person name="Deal K.R."/>
            <person name="Huo N."/>
            <person name="Zhu T."/>
            <person name="Wang L."/>
            <person name="Wang Y."/>
            <person name="McGuire P.E."/>
            <person name="Liu S."/>
            <person name="Long H."/>
            <person name="Ramasamy R.K."/>
            <person name="Rodriguez J.C."/>
            <person name="Van S.L."/>
            <person name="Yuan L."/>
            <person name="Wang Z."/>
            <person name="Xia Z."/>
            <person name="Xiao L."/>
            <person name="Anderson O.D."/>
            <person name="Ouyang S."/>
            <person name="Liang Y."/>
            <person name="Zimin A.V."/>
            <person name="Pertea G."/>
            <person name="Qi P."/>
            <person name="Bennetzen J.L."/>
            <person name="Dai X."/>
            <person name="Dawson M.W."/>
            <person name="Muller H.G."/>
            <person name="Kugler K."/>
            <person name="Rivarola-Duarte L."/>
            <person name="Spannagl M."/>
            <person name="Mayer K.F.X."/>
            <person name="Lu F.H."/>
            <person name="Bevan M.W."/>
            <person name="Leroy P."/>
            <person name="Li P."/>
            <person name="You F.M."/>
            <person name="Sun Q."/>
            <person name="Liu Z."/>
            <person name="Lyons E."/>
            <person name="Wicker T."/>
            <person name="Salzberg S.L."/>
            <person name="Devos K.M."/>
            <person name="Dvorak J."/>
        </authorList>
    </citation>
    <scope>NUCLEOTIDE SEQUENCE [LARGE SCALE GENOMIC DNA]</scope>
    <source>
        <strain evidence="2">cv. AL8/78</strain>
    </source>
</reference>
<organism evidence="2 3">
    <name type="scientific">Aegilops tauschii subsp. strangulata</name>
    <name type="common">Goatgrass</name>
    <dbReference type="NCBI Taxonomy" id="200361"/>
    <lineage>
        <taxon>Eukaryota</taxon>
        <taxon>Viridiplantae</taxon>
        <taxon>Streptophyta</taxon>
        <taxon>Embryophyta</taxon>
        <taxon>Tracheophyta</taxon>
        <taxon>Spermatophyta</taxon>
        <taxon>Magnoliopsida</taxon>
        <taxon>Liliopsida</taxon>
        <taxon>Poales</taxon>
        <taxon>Poaceae</taxon>
        <taxon>BOP clade</taxon>
        <taxon>Pooideae</taxon>
        <taxon>Triticodae</taxon>
        <taxon>Triticeae</taxon>
        <taxon>Triticinae</taxon>
        <taxon>Aegilops</taxon>
    </lineage>
</organism>
<reference evidence="2" key="5">
    <citation type="journal article" date="2021" name="G3 (Bethesda)">
        <title>Aegilops tauschii genome assembly Aet v5.0 features greater sequence contiguity and improved annotation.</title>
        <authorList>
            <person name="Wang L."/>
            <person name="Zhu T."/>
            <person name="Rodriguez J.C."/>
            <person name="Deal K.R."/>
            <person name="Dubcovsky J."/>
            <person name="McGuire P.E."/>
            <person name="Lux T."/>
            <person name="Spannagl M."/>
            <person name="Mayer K.F.X."/>
            <person name="Baldrich P."/>
            <person name="Meyers B.C."/>
            <person name="Huo N."/>
            <person name="Gu Y.Q."/>
            <person name="Zhou H."/>
            <person name="Devos K.M."/>
            <person name="Bennetzen J.L."/>
            <person name="Unver T."/>
            <person name="Budak H."/>
            <person name="Gulick P.J."/>
            <person name="Galiba G."/>
            <person name="Kalapos B."/>
            <person name="Nelson D.R."/>
            <person name="Li P."/>
            <person name="You F.M."/>
            <person name="Luo M.C."/>
            <person name="Dvorak J."/>
        </authorList>
    </citation>
    <scope>NUCLEOTIDE SEQUENCE [LARGE SCALE GENOMIC DNA]</scope>
    <source>
        <strain evidence="2">cv. AL8/78</strain>
    </source>
</reference>
<protein>
    <submittedName>
        <fullName evidence="2">Uncharacterized protein</fullName>
    </submittedName>
</protein>
<dbReference type="EnsemblPlants" id="AET2Gv20675000.2">
    <property type="protein sequence ID" value="AET2Gv20675000.2"/>
    <property type="gene ID" value="AET2Gv20675000"/>
</dbReference>
<dbReference type="Proteomes" id="UP000015105">
    <property type="component" value="Chromosome 2D"/>
</dbReference>
<proteinExistence type="predicted"/>
<sequence length="159" mass="17620">MTPCNWTNRTSYSRTACSAMWKDPSHDFSWVCRSITSGSHVRHTRCRTPRYRLCGGGGAGRSGKPASLSDGAAAPRWRSEEDARVMRSLRRGSALRMAGGERRPREPAMAAAVGVQEWWLSRPRWGLGGQETEEGAERWGFFTPSPSNGVLLLHQSGKE</sequence>
<reference evidence="3" key="2">
    <citation type="journal article" date="2017" name="Nat. Plants">
        <title>The Aegilops tauschii genome reveals multiple impacts of transposons.</title>
        <authorList>
            <person name="Zhao G."/>
            <person name="Zou C."/>
            <person name="Li K."/>
            <person name="Wang K."/>
            <person name="Li T."/>
            <person name="Gao L."/>
            <person name="Zhang X."/>
            <person name="Wang H."/>
            <person name="Yang Z."/>
            <person name="Liu X."/>
            <person name="Jiang W."/>
            <person name="Mao L."/>
            <person name="Kong X."/>
            <person name="Jiao Y."/>
            <person name="Jia J."/>
        </authorList>
    </citation>
    <scope>NUCLEOTIDE SEQUENCE [LARGE SCALE GENOMIC DNA]</scope>
    <source>
        <strain evidence="3">cv. AL8/78</strain>
    </source>
</reference>
<dbReference type="AlphaFoldDB" id="A0A453BYG7"/>
<accession>A0A453BYG7</accession>
<evidence type="ECO:0000256" key="1">
    <source>
        <dbReference type="SAM" id="MobiDB-lite"/>
    </source>
</evidence>
<keyword evidence="3" id="KW-1185">Reference proteome</keyword>
<dbReference type="Gramene" id="AET2Gv20675000.2">
    <property type="protein sequence ID" value="AET2Gv20675000.2"/>
    <property type="gene ID" value="AET2Gv20675000"/>
</dbReference>
<name>A0A453BYG7_AEGTS</name>
<reference evidence="2" key="4">
    <citation type="submission" date="2019-03" db="UniProtKB">
        <authorList>
            <consortium name="EnsemblPlants"/>
        </authorList>
    </citation>
    <scope>IDENTIFICATION</scope>
</reference>
<feature type="region of interest" description="Disordered" evidence="1">
    <location>
        <begin position="57"/>
        <end position="79"/>
    </location>
</feature>